<keyword evidence="2" id="KW-1185">Reference proteome</keyword>
<evidence type="ECO:0000313" key="2">
    <source>
        <dbReference type="Proteomes" id="UP000236333"/>
    </source>
</evidence>
<organism evidence="1 2">
    <name type="scientific">Tetrabaena socialis</name>
    <dbReference type="NCBI Taxonomy" id="47790"/>
    <lineage>
        <taxon>Eukaryota</taxon>
        <taxon>Viridiplantae</taxon>
        <taxon>Chlorophyta</taxon>
        <taxon>core chlorophytes</taxon>
        <taxon>Chlorophyceae</taxon>
        <taxon>CS clade</taxon>
        <taxon>Chlamydomonadales</taxon>
        <taxon>Tetrabaenaceae</taxon>
        <taxon>Tetrabaena</taxon>
    </lineage>
</organism>
<gene>
    <name evidence="1" type="ORF">TSOC_014883</name>
</gene>
<protein>
    <submittedName>
        <fullName evidence="1">Uncharacterized protein</fullName>
    </submittedName>
</protein>
<sequence>MPWSEDEAAALAALPAHEVAAAGAERRRAHALARVAALARWAESLAYRQIMRAAVL</sequence>
<reference evidence="1 2" key="1">
    <citation type="journal article" date="2017" name="Mol. Biol. Evol.">
        <title>The 4-celled Tetrabaena socialis nuclear genome reveals the essential components for genetic control of cell number at the origin of multicellularity in the volvocine lineage.</title>
        <authorList>
            <person name="Featherston J."/>
            <person name="Arakaki Y."/>
            <person name="Hanschen E.R."/>
            <person name="Ferris P.J."/>
            <person name="Michod R.E."/>
            <person name="Olson B.J.S.C."/>
            <person name="Nozaki H."/>
            <person name="Durand P.M."/>
        </authorList>
    </citation>
    <scope>NUCLEOTIDE SEQUENCE [LARGE SCALE GENOMIC DNA]</scope>
    <source>
        <strain evidence="1 2">NIES-571</strain>
    </source>
</reference>
<dbReference type="EMBL" id="PGGS01003210">
    <property type="protein sequence ID" value="PNG99342.1"/>
    <property type="molecule type" value="Genomic_DNA"/>
</dbReference>
<dbReference type="Proteomes" id="UP000236333">
    <property type="component" value="Unassembled WGS sequence"/>
</dbReference>
<dbReference type="AlphaFoldDB" id="A0A2J7ZGE1"/>
<proteinExistence type="predicted"/>
<evidence type="ECO:0000313" key="1">
    <source>
        <dbReference type="EMBL" id="PNG99342.1"/>
    </source>
</evidence>
<name>A0A2J7ZGE1_9CHLO</name>
<comment type="caution">
    <text evidence="1">The sequence shown here is derived from an EMBL/GenBank/DDBJ whole genome shotgun (WGS) entry which is preliminary data.</text>
</comment>
<accession>A0A2J7ZGE1</accession>